<dbReference type="STRING" id="645991.Sgly_0300"/>
<sequence length="238" mass="26403">MCLDKTGAVIPAAGQGKRMGGEGNKLFLEIAGTPVLVYTLRVFQKARSIAEIVIVAARDEIVLIEELVKKYELDKVVGVVEGGAQRQQSVKAGIQALSPEINRVVIHDGARPLLKIKELDHFLYNAQGYDAAIMAVPLKDTVKIVNEENTVLETPSREKLRAVQTPQVFCRSLLETAHREAETKIFLGTDDASLIEWMGQPVKVLDGTYENIKVTTPEDMLLAETILRRYRKDEMGCE</sequence>
<reference evidence="8 9" key="1">
    <citation type="journal article" date="2011" name="Stand. Genomic Sci.">
        <title>Complete genome sequence of Syntrophobotulus glycolicus type strain (FlGlyR).</title>
        <authorList>
            <person name="Han C."/>
            <person name="Mwirichia R."/>
            <person name="Chertkov O."/>
            <person name="Held B."/>
            <person name="Lapidus A."/>
            <person name="Nolan M."/>
            <person name="Lucas S."/>
            <person name="Hammon N."/>
            <person name="Deshpande S."/>
            <person name="Cheng J.F."/>
            <person name="Tapia R."/>
            <person name="Goodwin L."/>
            <person name="Pitluck S."/>
            <person name="Huntemann M."/>
            <person name="Liolios K."/>
            <person name="Ivanova N."/>
            <person name="Pagani I."/>
            <person name="Mavromatis K."/>
            <person name="Ovchinikova G."/>
            <person name="Pati A."/>
            <person name="Chen A."/>
            <person name="Palaniappan K."/>
            <person name="Land M."/>
            <person name="Hauser L."/>
            <person name="Brambilla E.M."/>
            <person name="Rohde M."/>
            <person name="Spring S."/>
            <person name="Sikorski J."/>
            <person name="Goker M."/>
            <person name="Woyke T."/>
            <person name="Bristow J."/>
            <person name="Eisen J.A."/>
            <person name="Markowitz V."/>
            <person name="Hugenholtz P."/>
            <person name="Kyrpides N.C."/>
            <person name="Klenk H.P."/>
            <person name="Detter J.C."/>
        </authorList>
    </citation>
    <scope>NUCLEOTIDE SEQUENCE [LARGE SCALE GENOMIC DNA]</scope>
    <source>
        <strain evidence="9">DSM 8271 / FlGlyR</strain>
    </source>
</reference>
<feature type="site" description="Transition state stabilizer" evidence="7">
    <location>
        <position position="18"/>
    </location>
</feature>
<evidence type="ECO:0000256" key="2">
    <source>
        <dbReference type="ARBA" id="ARBA00004787"/>
    </source>
</evidence>
<evidence type="ECO:0000256" key="1">
    <source>
        <dbReference type="ARBA" id="ARBA00001282"/>
    </source>
</evidence>
<evidence type="ECO:0000256" key="6">
    <source>
        <dbReference type="ARBA" id="ARBA00023229"/>
    </source>
</evidence>
<comment type="similarity">
    <text evidence="3 7">Belongs to the IspD/TarI cytidylyltransferase family. IspD subfamily.</text>
</comment>
<evidence type="ECO:0000256" key="3">
    <source>
        <dbReference type="ARBA" id="ARBA00009789"/>
    </source>
</evidence>
<dbReference type="InterPro" id="IPR050088">
    <property type="entry name" value="IspD/TarI_cytidylyltransf_bact"/>
</dbReference>
<dbReference type="KEGG" id="sgy:Sgly_0300"/>
<dbReference type="UniPathway" id="UPA00056">
    <property type="reaction ID" value="UER00093"/>
</dbReference>
<comment type="function">
    <text evidence="7">Catalyzes the formation of 4-diphosphocytidyl-2-C-methyl-D-erythritol from CTP and 2-C-methyl-D-erythritol 4-phosphate (MEP).</text>
</comment>
<organism evidence="8 9">
    <name type="scientific">Syntrophobotulus glycolicus (strain DSM 8271 / FlGlyR)</name>
    <dbReference type="NCBI Taxonomy" id="645991"/>
    <lineage>
        <taxon>Bacteria</taxon>
        <taxon>Bacillati</taxon>
        <taxon>Bacillota</taxon>
        <taxon>Clostridia</taxon>
        <taxon>Eubacteriales</taxon>
        <taxon>Desulfitobacteriaceae</taxon>
        <taxon>Syntrophobotulus</taxon>
    </lineage>
</organism>
<evidence type="ECO:0000256" key="5">
    <source>
        <dbReference type="ARBA" id="ARBA00022695"/>
    </source>
</evidence>
<dbReference type="EMBL" id="CP002547">
    <property type="protein sequence ID" value="ADY54667.1"/>
    <property type="molecule type" value="Genomic_DNA"/>
</dbReference>
<keyword evidence="9" id="KW-1185">Reference proteome</keyword>
<dbReference type="InterPro" id="IPR029044">
    <property type="entry name" value="Nucleotide-diphossugar_trans"/>
</dbReference>
<dbReference type="Proteomes" id="UP000007488">
    <property type="component" value="Chromosome"/>
</dbReference>
<dbReference type="InterPro" id="IPR001228">
    <property type="entry name" value="IspD"/>
</dbReference>
<dbReference type="AlphaFoldDB" id="F0SXC1"/>
<comment type="pathway">
    <text evidence="2 7">Isoprenoid biosynthesis; isopentenyl diphosphate biosynthesis via DXP pathway; isopentenyl diphosphate from 1-deoxy-D-xylulose 5-phosphate: step 2/6.</text>
</comment>
<dbReference type="Pfam" id="PF01128">
    <property type="entry name" value="IspD"/>
    <property type="match status" value="1"/>
</dbReference>
<accession>F0SXC1</accession>
<dbReference type="Gene3D" id="3.90.550.10">
    <property type="entry name" value="Spore Coat Polysaccharide Biosynthesis Protein SpsA, Chain A"/>
    <property type="match status" value="1"/>
</dbReference>
<feature type="site" description="Positions MEP for the nucleophilic attack" evidence="7">
    <location>
        <position position="213"/>
    </location>
</feature>
<feature type="site" description="Transition state stabilizer" evidence="7">
    <location>
        <position position="25"/>
    </location>
</feature>
<reference evidence="9" key="2">
    <citation type="submission" date="2011-02" db="EMBL/GenBank/DDBJ databases">
        <title>The complete genome of Syntrophobotulus glycolicus DSM 8271.</title>
        <authorList>
            <person name="Lucas S."/>
            <person name="Copeland A."/>
            <person name="Lapidus A."/>
            <person name="Bruce D."/>
            <person name="Goodwin L."/>
            <person name="Pitluck S."/>
            <person name="Kyrpides N."/>
            <person name="Mavromatis K."/>
            <person name="Pagani I."/>
            <person name="Ivanova N."/>
            <person name="Mikhailova N."/>
            <person name="Chertkov O."/>
            <person name="Held B."/>
            <person name="Detter J.C."/>
            <person name="Tapia R."/>
            <person name="Han C."/>
            <person name="Land M."/>
            <person name="Hauser L."/>
            <person name="Markowitz V."/>
            <person name="Cheng J.-F."/>
            <person name="Hugenholtz P."/>
            <person name="Woyke T."/>
            <person name="Wu D."/>
            <person name="Spring S."/>
            <person name="Schroeder M."/>
            <person name="Brambilla E."/>
            <person name="Klenk H.-P."/>
            <person name="Eisen J.A."/>
        </authorList>
    </citation>
    <scope>NUCLEOTIDE SEQUENCE [LARGE SCALE GENOMIC DNA]</scope>
    <source>
        <strain evidence="9">DSM 8271 / FlGlyR</strain>
    </source>
</reference>
<dbReference type="PANTHER" id="PTHR32125">
    <property type="entry name" value="2-C-METHYL-D-ERYTHRITOL 4-PHOSPHATE CYTIDYLYLTRANSFERASE, CHLOROPLASTIC"/>
    <property type="match status" value="1"/>
</dbReference>
<dbReference type="HAMAP" id="MF_00108">
    <property type="entry name" value="IspD"/>
    <property type="match status" value="1"/>
</dbReference>
<dbReference type="FunFam" id="3.90.550.10:FF:000003">
    <property type="entry name" value="2-C-methyl-D-erythritol 4-phosphate cytidylyltransferase"/>
    <property type="match status" value="1"/>
</dbReference>
<feature type="site" description="Positions MEP for the nucleophilic attack" evidence="7">
    <location>
        <position position="157"/>
    </location>
</feature>
<dbReference type="PROSITE" id="PS01295">
    <property type="entry name" value="ISPD"/>
    <property type="match status" value="1"/>
</dbReference>
<keyword evidence="5 7" id="KW-0548">Nucleotidyltransferase</keyword>
<dbReference type="GO" id="GO:0019288">
    <property type="term" value="P:isopentenyl diphosphate biosynthetic process, methylerythritol 4-phosphate pathway"/>
    <property type="evidence" value="ECO:0007669"/>
    <property type="project" value="UniProtKB-UniRule"/>
</dbReference>
<dbReference type="CDD" id="cd02516">
    <property type="entry name" value="CDP-ME_synthetase"/>
    <property type="match status" value="1"/>
</dbReference>
<dbReference type="InterPro" id="IPR018294">
    <property type="entry name" value="ISPD_synthase_CS"/>
</dbReference>
<name>F0SXC1_SYNGF</name>
<evidence type="ECO:0000313" key="9">
    <source>
        <dbReference type="Proteomes" id="UP000007488"/>
    </source>
</evidence>
<evidence type="ECO:0000256" key="7">
    <source>
        <dbReference type="HAMAP-Rule" id="MF_00108"/>
    </source>
</evidence>
<dbReference type="SUPFAM" id="SSF53448">
    <property type="entry name" value="Nucleotide-diphospho-sugar transferases"/>
    <property type="match status" value="1"/>
</dbReference>
<evidence type="ECO:0000313" key="8">
    <source>
        <dbReference type="EMBL" id="ADY54667.1"/>
    </source>
</evidence>
<dbReference type="EC" id="2.7.7.60" evidence="7"/>
<dbReference type="RefSeq" id="WP_013623538.1">
    <property type="nucleotide sequence ID" value="NC_015172.1"/>
</dbReference>
<keyword evidence="4 7" id="KW-0808">Transferase</keyword>
<dbReference type="NCBIfam" id="TIGR00453">
    <property type="entry name" value="ispD"/>
    <property type="match status" value="1"/>
</dbReference>
<keyword evidence="6 7" id="KW-0414">Isoprene biosynthesis</keyword>
<proteinExistence type="inferred from homology"/>
<dbReference type="InterPro" id="IPR034683">
    <property type="entry name" value="IspD/TarI"/>
</dbReference>
<dbReference type="GO" id="GO:0050518">
    <property type="term" value="F:2-C-methyl-D-erythritol 4-phosphate cytidylyltransferase activity"/>
    <property type="evidence" value="ECO:0007669"/>
    <property type="project" value="UniProtKB-UniRule"/>
</dbReference>
<dbReference type="PANTHER" id="PTHR32125:SF4">
    <property type="entry name" value="2-C-METHYL-D-ERYTHRITOL 4-PHOSPHATE CYTIDYLYLTRANSFERASE, CHLOROPLASTIC"/>
    <property type="match status" value="1"/>
</dbReference>
<dbReference type="eggNOG" id="COG1211">
    <property type="taxonomic scope" value="Bacteria"/>
</dbReference>
<comment type="catalytic activity">
    <reaction evidence="1 7">
        <text>2-C-methyl-D-erythritol 4-phosphate + CTP + H(+) = 4-CDP-2-C-methyl-D-erythritol + diphosphate</text>
        <dbReference type="Rhea" id="RHEA:13429"/>
        <dbReference type="ChEBI" id="CHEBI:15378"/>
        <dbReference type="ChEBI" id="CHEBI:33019"/>
        <dbReference type="ChEBI" id="CHEBI:37563"/>
        <dbReference type="ChEBI" id="CHEBI:57823"/>
        <dbReference type="ChEBI" id="CHEBI:58262"/>
        <dbReference type="EC" id="2.7.7.60"/>
    </reaction>
</comment>
<gene>
    <name evidence="7" type="primary">ispD</name>
    <name evidence="8" type="ordered locus">Sgly_0300</name>
</gene>
<protein>
    <recommendedName>
        <fullName evidence="7">2-C-methyl-D-erythritol 4-phosphate cytidylyltransferase</fullName>
        <ecNumber evidence="7">2.7.7.60</ecNumber>
    </recommendedName>
    <alternativeName>
        <fullName evidence="7">4-diphosphocytidyl-2C-methyl-D-erythritol synthase</fullName>
    </alternativeName>
    <alternativeName>
        <fullName evidence="7">MEP cytidylyltransferase</fullName>
        <shortName evidence="7">MCT</shortName>
    </alternativeName>
</protein>
<evidence type="ECO:0000256" key="4">
    <source>
        <dbReference type="ARBA" id="ARBA00022679"/>
    </source>
</evidence>
<dbReference type="HOGENOM" id="CLU_061281_2_2_9"/>